<evidence type="ECO:0000256" key="6">
    <source>
        <dbReference type="ARBA" id="ARBA00022729"/>
    </source>
</evidence>
<dbReference type="Pfam" id="PF00593">
    <property type="entry name" value="TonB_dep_Rec_b-barrel"/>
    <property type="match status" value="1"/>
</dbReference>
<reference evidence="13 14" key="1">
    <citation type="submission" date="2020-04" db="EMBL/GenBank/DDBJ databases">
        <title>Description of novel Gluconacetobacter.</title>
        <authorList>
            <person name="Sombolestani A."/>
        </authorList>
    </citation>
    <scope>NUCLEOTIDE SEQUENCE [LARGE SCALE GENOMIC DNA]</scope>
    <source>
        <strain evidence="13 14">LMG 19747</strain>
    </source>
</reference>
<dbReference type="Gene3D" id="2.40.170.20">
    <property type="entry name" value="TonB-dependent receptor, beta-barrel domain"/>
    <property type="match status" value="2"/>
</dbReference>
<gene>
    <name evidence="13" type="ORF">HLH48_01555</name>
</gene>
<comment type="subcellular location">
    <subcellularLocation>
        <location evidence="1">Cell outer membrane</location>
        <topology evidence="1">Multi-pass membrane protein</topology>
    </subcellularLocation>
</comment>
<keyword evidence="6" id="KW-0732">Signal</keyword>
<dbReference type="AlphaFoldDB" id="A0A7W4I9V1"/>
<keyword evidence="11" id="KW-0998">Cell outer membrane</keyword>
<evidence type="ECO:0000313" key="14">
    <source>
        <dbReference type="Proteomes" id="UP000589085"/>
    </source>
</evidence>
<keyword evidence="2" id="KW-0813">Transport</keyword>
<keyword evidence="3" id="KW-1134">Transmembrane beta strand</keyword>
<keyword evidence="10" id="KW-0472">Membrane</keyword>
<dbReference type="InterPro" id="IPR036942">
    <property type="entry name" value="Beta-barrel_TonB_sf"/>
</dbReference>
<keyword evidence="7" id="KW-0408">Iron</keyword>
<evidence type="ECO:0000256" key="10">
    <source>
        <dbReference type="ARBA" id="ARBA00023136"/>
    </source>
</evidence>
<protein>
    <submittedName>
        <fullName evidence="13">TonB-dependent receptor</fullName>
    </submittedName>
</protein>
<evidence type="ECO:0000256" key="9">
    <source>
        <dbReference type="ARBA" id="ARBA00023077"/>
    </source>
</evidence>
<evidence type="ECO:0000256" key="3">
    <source>
        <dbReference type="ARBA" id="ARBA00022452"/>
    </source>
</evidence>
<keyword evidence="8" id="KW-0406">Ion transport</keyword>
<dbReference type="PANTHER" id="PTHR32552">
    <property type="entry name" value="FERRICHROME IRON RECEPTOR-RELATED"/>
    <property type="match status" value="1"/>
</dbReference>
<comment type="caution">
    <text evidence="13">The sequence shown here is derived from an EMBL/GenBank/DDBJ whole genome shotgun (WGS) entry which is preliminary data.</text>
</comment>
<keyword evidence="9" id="KW-0798">TonB box</keyword>
<dbReference type="InterPro" id="IPR000531">
    <property type="entry name" value="Beta-barrel_TonB"/>
</dbReference>
<feature type="domain" description="TonB-dependent receptor-like beta-barrel" evidence="12">
    <location>
        <begin position="12"/>
        <end position="294"/>
    </location>
</feature>
<dbReference type="GO" id="GO:0009279">
    <property type="term" value="C:cell outer membrane"/>
    <property type="evidence" value="ECO:0007669"/>
    <property type="project" value="UniProtKB-SubCell"/>
</dbReference>
<dbReference type="GO" id="GO:0015344">
    <property type="term" value="F:siderophore uptake transmembrane transporter activity"/>
    <property type="evidence" value="ECO:0007669"/>
    <property type="project" value="TreeGrafter"/>
</dbReference>
<proteinExistence type="predicted"/>
<accession>A0A7W4I9V1</accession>
<evidence type="ECO:0000256" key="7">
    <source>
        <dbReference type="ARBA" id="ARBA00023004"/>
    </source>
</evidence>
<keyword evidence="5" id="KW-0812">Transmembrane</keyword>
<evidence type="ECO:0000256" key="8">
    <source>
        <dbReference type="ARBA" id="ARBA00023065"/>
    </source>
</evidence>
<sequence length="333" mass="36778">MLGEGPPRNPLGPFHNPFAEELDDQFNANTFQFYLQDTYEILKNLHIASGFRSAIQTTHGGAKQNDPDLTGQDALPDGSLTASNAFLPHFSINYRINQHNELYLDIAENMRAYTYNPWFLGNAARGPWETNSNFWKTRIISNRKGPGTMSSATATEAGSPLQPISTFVNAGREEVNGGDASVTIRPVSGLEILNTASYADAEYRGDINYEGANVSLKGKNQVAYPRFIYKTNASYTYRKFQVNFNATYTGRRPLSYVNDVYVPSYWVAGLSSTYTFGRVGFARHVQVSFGVTNLFNSAYIGGLGISGFPVSGDYPTLFIGAPRQYFGTVSAQF</sequence>
<evidence type="ECO:0000256" key="5">
    <source>
        <dbReference type="ARBA" id="ARBA00022692"/>
    </source>
</evidence>
<evidence type="ECO:0000256" key="4">
    <source>
        <dbReference type="ARBA" id="ARBA00022496"/>
    </source>
</evidence>
<evidence type="ECO:0000313" key="13">
    <source>
        <dbReference type="EMBL" id="MBB2158872.1"/>
    </source>
</evidence>
<dbReference type="InterPro" id="IPR039426">
    <property type="entry name" value="TonB-dep_rcpt-like"/>
</dbReference>
<dbReference type="Proteomes" id="UP000589085">
    <property type="component" value="Unassembled WGS sequence"/>
</dbReference>
<dbReference type="PANTHER" id="PTHR32552:SF89">
    <property type="entry name" value="CATECHOLATE SIDEROPHORE RECEPTOR FIU"/>
    <property type="match status" value="1"/>
</dbReference>
<evidence type="ECO:0000256" key="2">
    <source>
        <dbReference type="ARBA" id="ARBA00022448"/>
    </source>
</evidence>
<evidence type="ECO:0000259" key="12">
    <source>
        <dbReference type="Pfam" id="PF00593"/>
    </source>
</evidence>
<keyword evidence="4" id="KW-0410">Iron transport</keyword>
<dbReference type="EMBL" id="JABEQJ010000001">
    <property type="protein sequence ID" value="MBB2158872.1"/>
    <property type="molecule type" value="Genomic_DNA"/>
</dbReference>
<dbReference type="SUPFAM" id="SSF56935">
    <property type="entry name" value="Porins"/>
    <property type="match status" value="1"/>
</dbReference>
<evidence type="ECO:0000256" key="11">
    <source>
        <dbReference type="ARBA" id="ARBA00023237"/>
    </source>
</evidence>
<keyword evidence="13" id="KW-0675">Receptor</keyword>
<name>A0A7W4I9V1_9PROT</name>
<organism evidence="13 14">
    <name type="scientific">Gluconacetobacter sacchari</name>
    <dbReference type="NCBI Taxonomy" id="92759"/>
    <lineage>
        <taxon>Bacteria</taxon>
        <taxon>Pseudomonadati</taxon>
        <taxon>Pseudomonadota</taxon>
        <taxon>Alphaproteobacteria</taxon>
        <taxon>Acetobacterales</taxon>
        <taxon>Acetobacteraceae</taxon>
        <taxon>Gluconacetobacter</taxon>
    </lineage>
</organism>
<evidence type="ECO:0000256" key="1">
    <source>
        <dbReference type="ARBA" id="ARBA00004571"/>
    </source>
</evidence>